<evidence type="ECO:0000313" key="4">
    <source>
        <dbReference type="EMBL" id="VFR46121.1"/>
    </source>
</evidence>
<dbReference type="EMBL" id="CAADII010000066">
    <property type="protein sequence ID" value="VFR56502.1"/>
    <property type="molecule type" value="Genomic_DNA"/>
</dbReference>
<dbReference type="PANTHER" id="PTHR42996:SF1">
    <property type="entry name" value="PHOSPHATE-BINDING PROTEIN PSTS"/>
    <property type="match status" value="1"/>
</dbReference>
<proteinExistence type="inferred from homology"/>
<evidence type="ECO:0000313" key="3">
    <source>
        <dbReference type="EMBL" id="VFR41248.1"/>
    </source>
</evidence>
<dbReference type="Gene3D" id="3.40.190.10">
    <property type="entry name" value="Periplasmic binding protein-like II"/>
    <property type="match status" value="2"/>
</dbReference>
<evidence type="ECO:0000313" key="8">
    <source>
        <dbReference type="EMBL" id="VFS35369.1"/>
    </source>
</evidence>
<dbReference type="EMBL" id="CAADIE010000029">
    <property type="protein sequence ID" value="VFR46121.1"/>
    <property type="molecule type" value="Genomic_DNA"/>
</dbReference>
<name>A0A484QSM7_9ZZZZ</name>
<protein>
    <submittedName>
        <fullName evidence="3">Phosphate-binding DING protein (Related to PstS)</fullName>
    </submittedName>
</protein>
<dbReference type="EMBL" id="CAADIP010000059">
    <property type="protein sequence ID" value="VFR98128.1"/>
    <property type="molecule type" value="Genomic_DNA"/>
</dbReference>
<dbReference type="EMBL" id="CAADIZ010000077">
    <property type="protein sequence ID" value="VFS35369.1"/>
    <property type="molecule type" value="Genomic_DNA"/>
</dbReference>
<organism evidence="3">
    <name type="scientific">plant metagenome</name>
    <dbReference type="NCBI Taxonomy" id="1297885"/>
    <lineage>
        <taxon>unclassified sequences</taxon>
        <taxon>metagenomes</taxon>
        <taxon>organismal metagenomes</taxon>
    </lineage>
</organism>
<feature type="domain" description="PBP" evidence="2">
    <location>
        <begin position="24"/>
        <end position="274"/>
    </location>
</feature>
<evidence type="ECO:0000313" key="7">
    <source>
        <dbReference type="EMBL" id="VFR98128.1"/>
    </source>
</evidence>
<sequence>MNAFNLKKSVAAVVLAGLSMVGAAASAQTVVGGGATLPQPFYTDLINNEFANFAAYVGTGSGTGKTAFVTNNGGLFNATGSSVHYAGSDSALTQANLNTYNTTSGGNWGPVIQIPAVATAVLLPYKVTGQTALDLTDDQICQIFGVADQTWGDVLGTTDATQVRVVYRTEGSGTTELLANYLAAACDGWGFTVSNSFATVVGGALGEPIPSHWIGASGSSGVAAVFQGSQTGVFGYLSPDVNYTGNDNSVVARVNGYLPDAESVQAGIADQAPPSGAAAADPLAWVPAYVQPEVGYPIFGTTNLLVNQCYTSSAVEAEIVDFVTRLNDLNDEVLTPPATNLITAHNFVQLPGTWNAAIRDTFLSASSSLAIGNATACGSNGRP</sequence>
<comment type="similarity">
    <text evidence="1">Belongs to the PstS family.</text>
</comment>
<dbReference type="AlphaFoldDB" id="A0A484QSM7"/>
<dbReference type="EMBL" id="CAADIH010000013">
    <property type="protein sequence ID" value="VFR41248.1"/>
    <property type="molecule type" value="Genomic_DNA"/>
</dbReference>
<reference evidence="3" key="1">
    <citation type="submission" date="2019-03" db="EMBL/GenBank/DDBJ databases">
        <authorList>
            <person name="Danneels B."/>
        </authorList>
    </citation>
    <scope>NUCLEOTIDE SEQUENCE</scope>
</reference>
<evidence type="ECO:0000256" key="1">
    <source>
        <dbReference type="ARBA" id="ARBA00008725"/>
    </source>
</evidence>
<dbReference type="SUPFAM" id="SSF53850">
    <property type="entry name" value="Periplasmic binding protein-like II"/>
    <property type="match status" value="1"/>
</dbReference>
<dbReference type="InterPro" id="IPR024370">
    <property type="entry name" value="PBP_domain"/>
</dbReference>
<accession>A0A484QSM7</accession>
<evidence type="ECO:0000313" key="5">
    <source>
        <dbReference type="EMBL" id="VFR56502.1"/>
    </source>
</evidence>
<dbReference type="InterPro" id="IPR050962">
    <property type="entry name" value="Phosphate-bind_PstS"/>
</dbReference>
<evidence type="ECO:0000313" key="6">
    <source>
        <dbReference type="EMBL" id="VFR82377.1"/>
    </source>
</evidence>
<dbReference type="Pfam" id="PF12849">
    <property type="entry name" value="PBP_like_2"/>
    <property type="match status" value="1"/>
</dbReference>
<evidence type="ECO:0000259" key="2">
    <source>
        <dbReference type="Pfam" id="PF12849"/>
    </source>
</evidence>
<dbReference type="EMBL" id="CAADIK010000055">
    <property type="protein sequence ID" value="VFR82377.1"/>
    <property type="molecule type" value="Genomic_DNA"/>
</dbReference>
<dbReference type="PANTHER" id="PTHR42996">
    <property type="entry name" value="PHOSPHATE-BINDING PROTEIN PSTS"/>
    <property type="match status" value="1"/>
</dbReference>
<gene>
    <name evidence="4" type="ORF">BER1_1369</name>
    <name evidence="3" type="ORF">BER2_1305</name>
    <name evidence="5" type="ORF">BRI6_1401</name>
    <name evidence="6" type="ORF">BRI9_1456</name>
    <name evidence="7" type="ORF">IVO3_1453</name>
    <name evidence="8" type="ORF">RAN7_1393</name>
</gene>